<evidence type="ECO:0000313" key="4">
    <source>
        <dbReference type="Proteomes" id="UP000827549"/>
    </source>
</evidence>
<dbReference type="RefSeq" id="XP_062630160.1">
    <property type="nucleotide sequence ID" value="XM_062774176.1"/>
</dbReference>
<keyword evidence="4" id="KW-1185">Reference proteome</keyword>
<evidence type="ECO:0000313" key="3">
    <source>
        <dbReference type="EMBL" id="WOO84134.1"/>
    </source>
</evidence>
<dbReference type="Pfam" id="PF10356">
    <property type="entry name" value="RRG7"/>
    <property type="match status" value="1"/>
</dbReference>
<proteinExistence type="predicted"/>
<reference evidence="3" key="1">
    <citation type="submission" date="2023-10" db="EMBL/GenBank/DDBJ databases">
        <authorList>
            <person name="Noh H."/>
        </authorList>
    </citation>
    <scope>NUCLEOTIDE SEQUENCE</scope>
    <source>
        <strain evidence="3">DUCC4014</strain>
    </source>
</reference>
<organism evidence="3 4">
    <name type="scientific">Vanrija pseudolonga</name>
    <dbReference type="NCBI Taxonomy" id="143232"/>
    <lineage>
        <taxon>Eukaryota</taxon>
        <taxon>Fungi</taxon>
        <taxon>Dikarya</taxon>
        <taxon>Basidiomycota</taxon>
        <taxon>Agaricomycotina</taxon>
        <taxon>Tremellomycetes</taxon>
        <taxon>Trichosporonales</taxon>
        <taxon>Trichosporonaceae</taxon>
        <taxon>Vanrija</taxon>
    </lineage>
</organism>
<evidence type="ECO:0008006" key="5">
    <source>
        <dbReference type="Google" id="ProtNLM"/>
    </source>
</evidence>
<keyword evidence="2" id="KW-0496">Mitochondrion</keyword>
<gene>
    <name evidence="3" type="ORF">LOC62_05G007655</name>
</gene>
<dbReference type="GeneID" id="87810827"/>
<protein>
    <recommendedName>
        <fullName evidence="5">Restriction endonuclease type IV Mrr domain-containing protein</fullName>
    </recommendedName>
</protein>
<evidence type="ECO:0000256" key="2">
    <source>
        <dbReference type="ARBA" id="ARBA00023128"/>
    </source>
</evidence>
<sequence>MARPSPRDIGLAFETHALRFLNSTLHTSLAHVGGAGDGGVDLRGFWWLPRAPGVVAPALRPSGLPYVRKIVPHRLIAQCKAEKRVLGPRAVRELEGVMAHLSGKRAPPSLAVLLSQSGFTPAAMDHATRTPAPMLLLHLPGGRVGDEEADVEVAGAWWNAAFTAVLGPLGVEIRREVALRSGVASVGVWYDGRRMERFGPPPEQ</sequence>
<name>A0AAF1BPI5_9TREE</name>
<dbReference type="InterPro" id="IPR018828">
    <property type="entry name" value="RRG7"/>
</dbReference>
<dbReference type="PANTHER" id="PTHR28133:SF1">
    <property type="entry name" value="REQUIRED FOR RESPIRATORY GROWTH PROTEIN 7, MITOCHONDRIAL"/>
    <property type="match status" value="1"/>
</dbReference>
<dbReference type="AlphaFoldDB" id="A0AAF1BPI5"/>
<dbReference type="EMBL" id="CP086718">
    <property type="protein sequence ID" value="WOO84134.1"/>
    <property type="molecule type" value="Genomic_DNA"/>
</dbReference>
<evidence type="ECO:0000256" key="1">
    <source>
        <dbReference type="ARBA" id="ARBA00004173"/>
    </source>
</evidence>
<comment type="subcellular location">
    <subcellularLocation>
        <location evidence="1">Mitochondrion</location>
    </subcellularLocation>
</comment>
<dbReference type="PANTHER" id="PTHR28133">
    <property type="entry name" value="REQUIRED FOR RESPIRATORY GROWTH PROTEIN 7, MITOCHONDRIAL"/>
    <property type="match status" value="1"/>
</dbReference>
<dbReference type="Proteomes" id="UP000827549">
    <property type="component" value="Chromosome 5"/>
</dbReference>
<dbReference type="GO" id="GO:0005739">
    <property type="term" value="C:mitochondrion"/>
    <property type="evidence" value="ECO:0007669"/>
    <property type="project" value="UniProtKB-SubCell"/>
</dbReference>
<accession>A0AAF1BPI5</accession>